<evidence type="ECO:0000256" key="2">
    <source>
        <dbReference type="ARBA" id="ARBA00005451"/>
    </source>
</evidence>
<evidence type="ECO:0000256" key="7">
    <source>
        <dbReference type="ARBA" id="ARBA00022664"/>
    </source>
</evidence>
<keyword evidence="9" id="KW-0862">Zinc</keyword>
<evidence type="ECO:0000256" key="15">
    <source>
        <dbReference type="ARBA" id="ARBA00049447"/>
    </source>
</evidence>
<evidence type="ECO:0000256" key="14">
    <source>
        <dbReference type="ARBA" id="ARBA00048342"/>
    </source>
</evidence>
<keyword evidence="20" id="KW-1185">Reference proteome</keyword>
<comment type="catalytic activity">
    <reaction evidence="14">
        <text>a 5,6-dihydrouridine in mRNA + NAD(+) = a uridine in mRNA + NADH + H(+)</text>
        <dbReference type="Rhea" id="RHEA:69851"/>
        <dbReference type="Rhea" id="RHEA-COMP:14658"/>
        <dbReference type="Rhea" id="RHEA-COMP:17789"/>
        <dbReference type="ChEBI" id="CHEBI:15378"/>
        <dbReference type="ChEBI" id="CHEBI:57540"/>
        <dbReference type="ChEBI" id="CHEBI:57945"/>
        <dbReference type="ChEBI" id="CHEBI:65315"/>
        <dbReference type="ChEBI" id="CHEBI:74443"/>
    </reaction>
    <physiologicalReaction direction="right-to-left" evidence="14">
        <dbReference type="Rhea" id="RHEA:69853"/>
    </physiologicalReaction>
</comment>
<dbReference type="Gene3D" id="3.20.20.70">
    <property type="entry name" value="Aldolase class I"/>
    <property type="match status" value="1"/>
</dbReference>
<dbReference type="GO" id="GO:0008270">
    <property type="term" value="F:zinc ion binding"/>
    <property type="evidence" value="ECO:0007669"/>
    <property type="project" value="UniProtKB-KW"/>
</dbReference>
<evidence type="ECO:0000256" key="17">
    <source>
        <dbReference type="SAM" id="MobiDB-lite"/>
    </source>
</evidence>
<dbReference type="Proteomes" id="UP000008370">
    <property type="component" value="Unassembled WGS sequence"/>
</dbReference>
<dbReference type="HOGENOM" id="CLU_956793_0_0_1"/>
<dbReference type="GO" id="GO:0106414">
    <property type="term" value="F:mRNA dihydrouridine synthase activity"/>
    <property type="evidence" value="ECO:0007669"/>
    <property type="project" value="RHEA"/>
</dbReference>
<feature type="compositionally biased region" description="Low complexity" evidence="17">
    <location>
        <begin position="109"/>
        <end position="120"/>
    </location>
</feature>
<comment type="catalytic activity">
    <reaction evidence="15">
        <text>a 5,6-dihydrouridine in mRNA + NADP(+) = a uridine in mRNA + NADPH + H(+)</text>
        <dbReference type="Rhea" id="RHEA:69855"/>
        <dbReference type="Rhea" id="RHEA-COMP:14658"/>
        <dbReference type="Rhea" id="RHEA-COMP:17789"/>
        <dbReference type="ChEBI" id="CHEBI:15378"/>
        <dbReference type="ChEBI" id="CHEBI:57783"/>
        <dbReference type="ChEBI" id="CHEBI:58349"/>
        <dbReference type="ChEBI" id="CHEBI:65315"/>
        <dbReference type="ChEBI" id="CHEBI:74443"/>
    </reaction>
    <physiologicalReaction direction="right-to-left" evidence="15">
        <dbReference type="Rhea" id="RHEA:69857"/>
    </physiologicalReaction>
</comment>
<evidence type="ECO:0000256" key="9">
    <source>
        <dbReference type="ARBA" id="ARBA00022771"/>
    </source>
</evidence>
<feature type="compositionally biased region" description="Low complexity" evidence="17">
    <location>
        <begin position="31"/>
        <end position="44"/>
    </location>
</feature>
<organism evidence="19 20">
    <name type="scientific">Phanerochaete carnosa (strain HHB-10118-sp)</name>
    <name type="common">White-rot fungus</name>
    <name type="synonym">Peniophora carnosa</name>
    <dbReference type="NCBI Taxonomy" id="650164"/>
    <lineage>
        <taxon>Eukaryota</taxon>
        <taxon>Fungi</taxon>
        <taxon>Dikarya</taxon>
        <taxon>Basidiomycota</taxon>
        <taxon>Agaricomycotina</taxon>
        <taxon>Agaricomycetes</taxon>
        <taxon>Polyporales</taxon>
        <taxon>Phanerochaetaceae</taxon>
        <taxon>Phanerochaete</taxon>
    </lineage>
</organism>
<keyword evidence="5" id="KW-0285">Flavoprotein</keyword>
<dbReference type="InterPro" id="IPR035587">
    <property type="entry name" value="DUS-like_FMN-bd"/>
</dbReference>
<evidence type="ECO:0000313" key="19">
    <source>
        <dbReference type="EMBL" id="EKM56738.1"/>
    </source>
</evidence>
<feature type="region of interest" description="Disordered" evidence="17">
    <location>
        <begin position="109"/>
        <end position="147"/>
    </location>
</feature>
<dbReference type="OrthoDB" id="259935at2759"/>
<dbReference type="GO" id="GO:0050660">
    <property type="term" value="F:flavin adenine dinucleotide binding"/>
    <property type="evidence" value="ECO:0007669"/>
    <property type="project" value="InterPro"/>
</dbReference>
<dbReference type="KEGG" id="pco:PHACADRAFT_183331"/>
<keyword evidence="10" id="KW-0521">NADP</keyword>
<evidence type="ECO:0000256" key="1">
    <source>
        <dbReference type="ARBA" id="ARBA00001917"/>
    </source>
</evidence>
<protein>
    <recommendedName>
        <fullName evidence="4">tRNA-dihydrouridine(47) synthase [NAD(P)(+)]</fullName>
        <ecNumber evidence="3">1.3.1.89</ecNumber>
    </recommendedName>
    <alternativeName>
        <fullName evidence="12">tRNA-dihydrouridine synthase 3</fullName>
    </alternativeName>
</protein>
<sequence length="291" mass="31524">MRKQTCPRKTQRTRPLIFLQHARSSRRLESADTVSDAATSADTSGKGTTKKARNIVAETELNFVTGDTLKQIRSKKFPHPIADACLKELQEAQNEGNGAKFEKPALAETAEAGTETSEPTQDASHPESTSKPSENSEGLSQADTPDVPLRAAEKKRLHWKGKTYLAPLTTVGNLPFRRLCVDYGADITCGEMGLANSFLQGSKEEYSLIRRHPEERTFGIQVAGSKPQLLVPAAEILGKVCEGNLDFVDLNCGCPIDLVYKTGSGSARMSSYLTLVGERARTASNRGVGGK</sequence>
<evidence type="ECO:0000256" key="10">
    <source>
        <dbReference type="ARBA" id="ARBA00022857"/>
    </source>
</evidence>
<name>K5VYS8_PHACS</name>
<evidence type="ECO:0000256" key="4">
    <source>
        <dbReference type="ARBA" id="ARBA00022143"/>
    </source>
</evidence>
<dbReference type="AlphaFoldDB" id="K5VYS8"/>
<keyword evidence="6" id="KW-0288">FMN</keyword>
<keyword evidence="11" id="KW-0560">Oxidoreductase</keyword>
<dbReference type="GO" id="GO:0102265">
    <property type="term" value="F:tRNA-dihydrouridine47 synthase activity"/>
    <property type="evidence" value="ECO:0007669"/>
    <property type="project" value="UniProtKB-EC"/>
</dbReference>
<dbReference type="InParanoid" id="K5VYS8"/>
<keyword evidence="9" id="KW-0479">Metal-binding</keyword>
<feature type="compositionally biased region" description="Polar residues" evidence="17">
    <location>
        <begin position="121"/>
        <end position="143"/>
    </location>
</feature>
<comment type="similarity">
    <text evidence="2">Belongs to the Dus family. Dus3 subfamily.</text>
</comment>
<feature type="region of interest" description="Disordered" evidence="17">
    <location>
        <begin position="21"/>
        <end position="51"/>
    </location>
</feature>
<comment type="catalytic activity">
    <reaction evidence="16">
        <text>5,6-dihydrouridine(47) in tRNA + NADP(+) = uridine(47) in tRNA + NADPH + H(+)</text>
        <dbReference type="Rhea" id="RHEA:53360"/>
        <dbReference type="Rhea" id="RHEA-COMP:13539"/>
        <dbReference type="Rhea" id="RHEA-COMP:13540"/>
        <dbReference type="ChEBI" id="CHEBI:15378"/>
        <dbReference type="ChEBI" id="CHEBI:57783"/>
        <dbReference type="ChEBI" id="CHEBI:58349"/>
        <dbReference type="ChEBI" id="CHEBI:65315"/>
        <dbReference type="ChEBI" id="CHEBI:74443"/>
        <dbReference type="EC" id="1.3.1.89"/>
    </reaction>
    <physiologicalReaction direction="right-to-left" evidence="16">
        <dbReference type="Rhea" id="RHEA:53362"/>
    </physiologicalReaction>
</comment>
<dbReference type="SUPFAM" id="SSF51395">
    <property type="entry name" value="FMN-linked oxidoreductases"/>
    <property type="match status" value="1"/>
</dbReference>
<keyword evidence="8" id="KW-0819">tRNA processing</keyword>
<evidence type="ECO:0000313" key="20">
    <source>
        <dbReference type="Proteomes" id="UP000008370"/>
    </source>
</evidence>
<dbReference type="RefSeq" id="XP_007394573.1">
    <property type="nucleotide sequence ID" value="XM_007394511.1"/>
</dbReference>
<accession>K5VYS8</accession>
<evidence type="ECO:0000256" key="12">
    <source>
        <dbReference type="ARBA" id="ARBA00031322"/>
    </source>
</evidence>
<evidence type="ECO:0000256" key="13">
    <source>
        <dbReference type="ARBA" id="ARBA00048266"/>
    </source>
</evidence>
<comment type="catalytic activity">
    <reaction evidence="13">
        <text>5,6-dihydrouridine(47) in tRNA + NAD(+) = uridine(47) in tRNA + NADH + H(+)</text>
        <dbReference type="Rhea" id="RHEA:53364"/>
        <dbReference type="Rhea" id="RHEA-COMP:13539"/>
        <dbReference type="Rhea" id="RHEA-COMP:13540"/>
        <dbReference type="ChEBI" id="CHEBI:15378"/>
        <dbReference type="ChEBI" id="CHEBI:57540"/>
        <dbReference type="ChEBI" id="CHEBI:57945"/>
        <dbReference type="ChEBI" id="CHEBI:65315"/>
        <dbReference type="ChEBI" id="CHEBI:74443"/>
        <dbReference type="EC" id="1.3.1.89"/>
    </reaction>
    <physiologicalReaction direction="right-to-left" evidence="13">
        <dbReference type="Rhea" id="RHEA:53366"/>
    </physiologicalReaction>
</comment>
<dbReference type="STRING" id="650164.K5VYS8"/>
<dbReference type="EMBL" id="JH930471">
    <property type="protein sequence ID" value="EKM56738.1"/>
    <property type="molecule type" value="Genomic_DNA"/>
</dbReference>
<feature type="domain" description="DUS-like FMN-binding" evidence="18">
    <location>
        <begin position="165"/>
        <end position="270"/>
    </location>
</feature>
<evidence type="ECO:0000256" key="8">
    <source>
        <dbReference type="ARBA" id="ARBA00022694"/>
    </source>
</evidence>
<dbReference type="PROSITE" id="PS01136">
    <property type="entry name" value="UPF0034"/>
    <property type="match status" value="1"/>
</dbReference>
<evidence type="ECO:0000256" key="11">
    <source>
        <dbReference type="ARBA" id="ARBA00023002"/>
    </source>
</evidence>
<dbReference type="Pfam" id="PF01207">
    <property type="entry name" value="Dus"/>
    <property type="match status" value="1"/>
</dbReference>
<keyword evidence="9" id="KW-0863">Zinc-finger</keyword>
<dbReference type="PANTHER" id="PTHR45846">
    <property type="entry name" value="TRNA-DIHYDROURIDINE(47) SYNTHASE [NAD(P)(+)]-LIKE"/>
    <property type="match status" value="1"/>
</dbReference>
<evidence type="ECO:0000256" key="6">
    <source>
        <dbReference type="ARBA" id="ARBA00022643"/>
    </source>
</evidence>
<gene>
    <name evidence="19" type="ORF">PHACADRAFT_183331</name>
</gene>
<dbReference type="GO" id="GO:0006397">
    <property type="term" value="P:mRNA processing"/>
    <property type="evidence" value="ECO:0007669"/>
    <property type="project" value="UniProtKB-KW"/>
</dbReference>
<evidence type="ECO:0000256" key="5">
    <source>
        <dbReference type="ARBA" id="ARBA00022630"/>
    </source>
</evidence>
<dbReference type="CDD" id="cd02801">
    <property type="entry name" value="DUS_like_FMN"/>
    <property type="match status" value="1"/>
</dbReference>
<proteinExistence type="inferred from homology"/>
<evidence type="ECO:0000259" key="18">
    <source>
        <dbReference type="Pfam" id="PF01207"/>
    </source>
</evidence>
<dbReference type="GO" id="GO:0003723">
    <property type="term" value="F:RNA binding"/>
    <property type="evidence" value="ECO:0007669"/>
    <property type="project" value="TreeGrafter"/>
</dbReference>
<dbReference type="InterPro" id="IPR013785">
    <property type="entry name" value="Aldolase_TIM"/>
</dbReference>
<evidence type="ECO:0000256" key="3">
    <source>
        <dbReference type="ARBA" id="ARBA00012376"/>
    </source>
</evidence>
<dbReference type="PANTHER" id="PTHR45846:SF1">
    <property type="entry name" value="TRNA-DIHYDROURIDINE(47) SYNTHASE [NAD(P)(+)]-LIKE"/>
    <property type="match status" value="1"/>
</dbReference>
<dbReference type="InterPro" id="IPR018517">
    <property type="entry name" value="tRNA_hU_synthase_CS"/>
</dbReference>
<reference evidence="19 20" key="1">
    <citation type="journal article" date="2012" name="BMC Genomics">
        <title>Comparative genomics of the white-rot fungi, Phanerochaete carnosa and P. chrysosporium, to elucidate the genetic basis of the distinct wood types they colonize.</title>
        <authorList>
            <person name="Suzuki H."/>
            <person name="MacDonald J."/>
            <person name="Syed K."/>
            <person name="Salamov A."/>
            <person name="Hori C."/>
            <person name="Aerts A."/>
            <person name="Henrissat B."/>
            <person name="Wiebenga A."/>
            <person name="vanKuyk P.A."/>
            <person name="Barry K."/>
            <person name="Lindquist E."/>
            <person name="LaButti K."/>
            <person name="Lapidus A."/>
            <person name="Lucas S."/>
            <person name="Coutinho P."/>
            <person name="Gong Y."/>
            <person name="Samejima M."/>
            <person name="Mahadevan R."/>
            <person name="Abou-Zaid M."/>
            <person name="de Vries R.P."/>
            <person name="Igarashi K."/>
            <person name="Yadav J.S."/>
            <person name="Grigoriev I.V."/>
            <person name="Master E.R."/>
        </authorList>
    </citation>
    <scope>NUCLEOTIDE SEQUENCE [LARGE SCALE GENOMIC DNA]</scope>
    <source>
        <strain evidence="19 20">HHB-10118-sp</strain>
    </source>
</reference>
<dbReference type="GeneID" id="18910138"/>
<keyword evidence="7" id="KW-0507">mRNA processing</keyword>
<dbReference type="EC" id="1.3.1.89" evidence="3"/>
<evidence type="ECO:0000256" key="16">
    <source>
        <dbReference type="ARBA" id="ARBA00049513"/>
    </source>
</evidence>
<comment type="cofactor">
    <cofactor evidence="1">
        <name>FMN</name>
        <dbReference type="ChEBI" id="CHEBI:58210"/>
    </cofactor>
</comment>